<evidence type="ECO:0000313" key="3">
    <source>
        <dbReference type="Proteomes" id="UP000324629"/>
    </source>
</evidence>
<reference evidence="2 3" key="1">
    <citation type="journal article" date="2019" name="Gigascience">
        <title>Whole-genome sequence of the oriental lung fluke Paragonimus westermani.</title>
        <authorList>
            <person name="Oey H."/>
            <person name="Zakrzewski M."/>
            <person name="Narain K."/>
            <person name="Devi K.R."/>
            <person name="Agatsuma T."/>
            <person name="Nawaratna S."/>
            <person name="Gobert G.N."/>
            <person name="Jones M.K."/>
            <person name="Ragan M.A."/>
            <person name="McManus D.P."/>
            <person name="Krause L."/>
        </authorList>
    </citation>
    <scope>NUCLEOTIDE SEQUENCE [LARGE SCALE GENOMIC DNA]</scope>
    <source>
        <strain evidence="2 3">IND2009</strain>
    </source>
</reference>
<keyword evidence="1" id="KW-1133">Transmembrane helix</keyword>
<evidence type="ECO:0000313" key="2">
    <source>
        <dbReference type="EMBL" id="KAA3671701.1"/>
    </source>
</evidence>
<accession>A0A5J4N810</accession>
<proteinExistence type="predicted"/>
<sequence>MTPIVFALFVTAHTIFGTVITTFTAILASAMIRPVMVFEAIHRPTTGIITGTVLVLSNTILTYPPTAMTTLLTLPAATALLV</sequence>
<dbReference type="Proteomes" id="UP000324629">
    <property type="component" value="Unassembled WGS sequence"/>
</dbReference>
<dbReference type="AlphaFoldDB" id="A0A5J4N810"/>
<gene>
    <name evidence="2" type="ORF">DEA37_0011470</name>
</gene>
<keyword evidence="3" id="KW-1185">Reference proteome</keyword>
<dbReference type="EMBL" id="QNGE01005982">
    <property type="protein sequence ID" value="KAA3671701.1"/>
    <property type="molecule type" value="Genomic_DNA"/>
</dbReference>
<keyword evidence="1" id="KW-0472">Membrane</keyword>
<evidence type="ECO:0000256" key="1">
    <source>
        <dbReference type="SAM" id="Phobius"/>
    </source>
</evidence>
<feature type="transmembrane region" description="Helical" evidence="1">
    <location>
        <begin position="6"/>
        <end position="28"/>
    </location>
</feature>
<comment type="caution">
    <text evidence="2">The sequence shown here is derived from an EMBL/GenBank/DDBJ whole genome shotgun (WGS) entry which is preliminary data.</text>
</comment>
<name>A0A5J4N810_9TREM</name>
<protein>
    <submittedName>
        <fullName evidence="2">Uncharacterized protein</fullName>
    </submittedName>
</protein>
<organism evidence="2 3">
    <name type="scientific">Paragonimus westermani</name>
    <dbReference type="NCBI Taxonomy" id="34504"/>
    <lineage>
        <taxon>Eukaryota</taxon>
        <taxon>Metazoa</taxon>
        <taxon>Spiralia</taxon>
        <taxon>Lophotrochozoa</taxon>
        <taxon>Platyhelminthes</taxon>
        <taxon>Trematoda</taxon>
        <taxon>Digenea</taxon>
        <taxon>Plagiorchiida</taxon>
        <taxon>Troglotremata</taxon>
        <taxon>Troglotrematidae</taxon>
        <taxon>Paragonimus</taxon>
    </lineage>
</organism>
<keyword evidence="1" id="KW-0812">Transmembrane</keyword>